<dbReference type="Proteomes" id="UP000187406">
    <property type="component" value="Unassembled WGS sequence"/>
</dbReference>
<dbReference type="InterPro" id="IPR002885">
    <property type="entry name" value="PPR_rpt"/>
</dbReference>
<evidence type="ECO:0000313" key="4">
    <source>
        <dbReference type="Proteomes" id="UP000187406"/>
    </source>
</evidence>
<evidence type="ECO:0000256" key="2">
    <source>
        <dbReference type="PROSITE-ProRule" id="PRU00708"/>
    </source>
</evidence>
<dbReference type="Pfam" id="PF13041">
    <property type="entry name" value="PPR_2"/>
    <property type="match status" value="1"/>
</dbReference>
<sequence length="447" mass="51079">MQMLPFLSQLLKPTKAKLLSTSSHCYCYCYCHCHIRIWRNFNSWALSIKNASSPHKALYLYSQMHRQSLPFDSFSILFTLKSCTHLHDNLFVIRHLHSHIFKLGFTAHVYVATSLLNAYVVSLFQDACLLFEEMPERNVVTWNIMITGYSKAGDTEKARLIFDEMPMRDVASWSAMIAGYITNGNWDHGLALFRDMMLKEMNLDQVTMGSVLSGCAHLGSLGLLVGKSVHGYMVKNGWELNVGIGMILIDMYAKCGYFRNACQVFDLMREKNVKTWTALICGSAQRGYSEETLSLFDMMQKAGVRPNEMTFTGILSACARTGLIEEGRKYFRMMEEYGLKPRIQHYGCMVDLFGKAGLLEEAYDVIRTMGLEPNVVVWSSFLSACKEHKQFDMAERVTEQVLRMIKPEKDGWVFSLISDLYVSNKKCDDAERVRKLMFSKCEKGQGL</sequence>
<dbReference type="GO" id="GO:0009451">
    <property type="term" value="P:RNA modification"/>
    <property type="evidence" value="ECO:0007669"/>
    <property type="project" value="InterPro"/>
</dbReference>
<dbReference type="NCBIfam" id="TIGR00756">
    <property type="entry name" value="PPR"/>
    <property type="match status" value="5"/>
</dbReference>
<feature type="repeat" description="PPR" evidence="2">
    <location>
        <begin position="272"/>
        <end position="306"/>
    </location>
</feature>
<dbReference type="InterPro" id="IPR011990">
    <property type="entry name" value="TPR-like_helical_dom_sf"/>
</dbReference>
<keyword evidence="1" id="KW-0677">Repeat</keyword>
<dbReference type="EMBL" id="BDDD01002115">
    <property type="protein sequence ID" value="GAV80092.1"/>
    <property type="molecule type" value="Genomic_DNA"/>
</dbReference>
<dbReference type="AlphaFoldDB" id="A0A1Q3CJ06"/>
<feature type="repeat" description="PPR" evidence="2">
    <location>
        <begin position="138"/>
        <end position="172"/>
    </location>
</feature>
<dbReference type="PROSITE" id="PS51375">
    <property type="entry name" value="PPR"/>
    <property type="match status" value="3"/>
</dbReference>
<dbReference type="OrthoDB" id="185373at2759"/>
<dbReference type="STRING" id="3775.A0A1Q3CJ06"/>
<dbReference type="InParanoid" id="A0A1Q3CJ06"/>
<evidence type="ECO:0000256" key="1">
    <source>
        <dbReference type="ARBA" id="ARBA00022737"/>
    </source>
</evidence>
<proteinExistence type="predicted"/>
<dbReference type="FunFam" id="1.25.40.10:FF:000790">
    <property type="entry name" value="Pentatricopeptide repeat-containing protein"/>
    <property type="match status" value="1"/>
</dbReference>
<organism evidence="3 4">
    <name type="scientific">Cephalotus follicularis</name>
    <name type="common">Albany pitcher plant</name>
    <dbReference type="NCBI Taxonomy" id="3775"/>
    <lineage>
        <taxon>Eukaryota</taxon>
        <taxon>Viridiplantae</taxon>
        <taxon>Streptophyta</taxon>
        <taxon>Embryophyta</taxon>
        <taxon>Tracheophyta</taxon>
        <taxon>Spermatophyta</taxon>
        <taxon>Magnoliopsida</taxon>
        <taxon>eudicotyledons</taxon>
        <taxon>Gunneridae</taxon>
        <taxon>Pentapetalae</taxon>
        <taxon>rosids</taxon>
        <taxon>fabids</taxon>
        <taxon>Oxalidales</taxon>
        <taxon>Cephalotaceae</taxon>
        <taxon>Cephalotus</taxon>
    </lineage>
</organism>
<dbReference type="FunFam" id="1.25.40.10:FF:000348">
    <property type="entry name" value="Pentatricopeptide repeat-containing protein chloroplastic"/>
    <property type="match status" value="1"/>
</dbReference>
<dbReference type="Gene3D" id="1.25.40.10">
    <property type="entry name" value="Tetratricopeptide repeat domain"/>
    <property type="match status" value="3"/>
</dbReference>
<feature type="repeat" description="PPR" evidence="2">
    <location>
        <begin position="307"/>
        <end position="341"/>
    </location>
</feature>
<keyword evidence="4" id="KW-1185">Reference proteome</keyword>
<reference evidence="4" key="1">
    <citation type="submission" date="2016-04" db="EMBL/GenBank/DDBJ databases">
        <title>Cephalotus genome sequencing.</title>
        <authorList>
            <person name="Fukushima K."/>
            <person name="Hasebe M."/>
            <person name="Fang X."/>
        </authorList>
    </citation>
    <scope>NUCLEOTIDE SEQUENCE [LARGE SCALE GENOMIC DNA]</scope>
    <source>
        <strain evidence="4">cv. St1</strain>
    </source>
</reference>
<gene>
    <name evidence="3" type="ORF">CFOL_v3_23554</name>
</gene>
<comment type="caution">
    <text evidence="3">The sequence shown here is derived from an EMBL/GenBank/DDBJ whole genome shotgun (WGS) entry which is preliminary data.</text>
</comment>
<accession>A0A1Q3CJ06</accession>
<dbReference type="GO" id="GO:0003723">
    <property type="term" value="F:RNA binding"/>
    <property type="evidence" value="ECO:0007669"/>
    <property type="project" value="InterPro"/>
</dbReference>
<protein>
    <submittedName>
        <fullName evidence="3">PPR domain-containing protein/PPR_2 domain-containing protein</fullName>
    </submittedName>
</protein>
<dbReference type="Pfam" id="PF01535">
    <property type="entry name" value="PPR"/>
    <property type="match status" value="3"/>
</dbReference>
<dbReference type="PANTHER" id="PTHR47926">
    <property type="entry name" value="PENTATRICOPEPTIDE REPEAT-CONTAINING PROTEIN"/>
    <property type="match status" value="1"/>
</dbReference>
<dbReference type="InterPro" id="IPR046960">
    <property type="entry name" value="PPR_At4g14850-like_plant"/>
</dbReference>
<dbReference type="PANTHER" id="PTHR47926:SF452">
    <property type="entry name" value="PENTATRICOPEPTIDE REPEAT-CONTAINING PROTEIN"/>
    <property type="match status" value="1"/>
</dbReference>
<name>A0A1Q3CJ06_CEPFO</name>
<evidence type="ECO:0000313" key="3">
    <source>
        <dbReference type="EMBL" id="GAV80092.1"/>
    </source>
</evidence>